<protein>
    <recommendedName>
        <fullName evidence="1">N-acetyltransferase domain-containing protein</fullName>
    </recommendedName>
</protein>
<keyword evidence="3" id="KW-1185">Reference proteome</keyword>
<dbReference type="InterPro" id="IPR016181">
    <property type="entry name" value="Acyl_CoA_acyltransferase"/>
</dbReference>
<dbReference type="Proteomes" id="UP000181997">
    <property type="component" value="Unassembled WGS sequence"/>
</dbReference>
<organism evidence="2 3">
    <name type="scientific">[Bacillus] enclensis</name>
    <dbReference type="NCBI Taxonomy" id="1402860"/>
    <lineage>
        <taxon>Bacteria</taxon>
        <taxon>Bacillati</taxon>
        <taxon>Bacillota</taxon>
        <taxon>Bacilli</taxon>
        <taxon>Bacillales</taxon>
        <taxon>Bacillaceae</taxon>
        <taxon>Rossellomorea</taxon>
    </lineage>
</organism>
<dbReference type="Gene3D" id="3.40.630.30">
    <property type="match status" value="1"/>
</dbReference>
<evidence type="ECO:0000259" key="1">
    <source>
        <dbReference type="PROSITE" id="PS51186"/>
    </source>
</evidence>
<name>A0A1C3Z843_9BACI</name>
<evidence type="ECO:0000313" key="2">
    <source>
        <dbReference type="EMBL" id="SCB78564.1"/>
    </source>
</evidence>
<dbReference type="GO" id="GO:0016747">
    <property type="term" value="F:acyltransferase activity, transferring groups other than amino-acyl groups"/>
    <property type="evidence" value="ECO:0007669"/>
    <property type="project" value="InterPro"/>
</dbReference>
<dbReference type="AlphaFoldDB" id="A0A1C3Z843"/>
<gene>
    <name evidence="2" type="ORF">GA0061094_0483</name>
</gene>
<dbReference type="EMBL" id="FMAU01000001">
    <property type="protein sequence ID" value="SCB78564.1"/>
    <property type="molecule type" value="Genomic_DNA"/>
</dbReference>
<dbReference type="CDD" id="cd04301">
    <property type="entry name" value="NAT_SF"/>
    <property type="match status" value="1"/>
</dbReference>
<dbReference type="PROSITE" id="PS51186">
    <property type="entry name" value="GNAT"/>
    <property type="match status" value="1"/>
</dbReference>
<dbReference type="Pfam" id="PF00583">
    <property type="entry name" value="Acetyltransf_1"/>
    <property type="match status" value="1"/>
</dbReference>
<reference evidence="3" key="1">
    <citation type="submission" date="2016-08" db="EMBL/GenBank/DDBJ databases">
        <authorList>
            <person name="Varghese N."/>
            <person name="Submissions Spin"/>
        </authorList>
    </citation>
    <scope>NUCLEOTIDE SEQUENCE [LARGE SCALE GENOMIC DNA]</scope>
    <source>
        <strain evidence="3">SGD-1123</strain>
    </source>
</reference>
<feature type="domain" description="N-acetyltransferase" evidence="1">
    <location>
        <begin position="31"/>
        <end position="172"/>
    </location>
</feature>
<evidence type="ECO:0000313" key="3">
    <source>
        <dbReference type="Proteomes" id="UP000181997"/>
    </source>
</evidence>
<dbReference type="SUPFAM" id="SSF55729">
    <property type="entry name" value="Acyl-CoA N-acyltransferases (Nat)"/>
    <property type="match status" value="1"/>
</dbReference>
<accession>A0A1C3Z843</accession>
<sequence length="179" mass="20912">MFLGYIVFHKYEIRIFKAKEREVNFLEIDYSVIQSMPDGDTLHGILQLHKGIFGSGDDLINKMKEKPRLLVMIAKLNENVIGYKVGYELDSRTFYSWLGGVSADYRKHGIASRLLGLQHQFLKENGYHIVQTKTMNKWRDMLILNIKHGFDVMETYTDKKGRQKIVLEKKLIDLKETTL</sequence>
<dbReference type="InterPro" id="IPR000182">
    <property type="entry name" value="GNAT_dom"/>
</dbReference>
<proteinExistence type="predicted"/>